<keyword evidence="2" id="KW-1185">Reference proteome</keyword>
<sequence length="117" mass="13269">MEDVKGLKITHSSELMENYLQAEIQSPTGHFEALQLENENGHALIFAIDSQGIFYGLQECSGETGTGWKRHDLSRSTLRRHFTPEDNATVRIFGVGQSHLDSSIDPLYQKHIDLTRR</sequence>
<gene>
    <name evidence="1" type="ORF">ASPGLDRAFT_27653</name>
</gene>
<name>A0A1L9VEG3_ASPGL</name>
<protein>
    <submittedName>
        <fullName evidence="1">Uncharacterized protein</fullName>
    </submittedName>
</protein>
<dbReference type="RefSeq" id="XP_022398981.1">
    <property type="nucleotide sequence ID" value="XM_022543680.1"/>
</dbReference>
<accession>A0A1L9VEG3</accession>
<dbReference type="AlphaFoldDB" id="A0A1L9VEG3"/>
<evidence type="ECO:0000313" key="2">
    <source>
        <dbReference type="Proteomes" id="UP000184300"/>
    </source>
</evidence>
<dbReference type="GeneID" id="34459941"/>
<reference evidence="2" key="1">
    <citation type="journal article" date="2017" name="Genome Biol.">
        <title>Comparative genomics reveals high biological diversity and specific adaptations in the industrially and medically important fungal genus Aspergillus.</title>
        <authorList>
            <person name="de Vries R.P."/>
            <person name="Riley R."/>
            <person name="Wiebenga A."/>
            <person name="Aguilar-Osorio G."/>
            <person name="Amillis S."/>
            <person name="Uchima C.A."/>
            <person name="Anderluh G."/>
            <person name="Asadollahi M."/>
            <person name="Askin M."/>
            <person name="Barry K."/>
            <person name="Battaglia E."/>
            <person name="Bayram O."/>
            <person name="Benocci T."/>
            <person name="Braus-Stromeyer S.A."/>
            <person name="Caldana C."/>
            <person name="Canovas D."/>
            <person name="Cerqueira G.C."/>
            <person name="Chen F."/>
            <person name="Chen W."/>
            <person name="Choi C."/>
            <person name="Clum A."/>
            <person name="Dos Santos R.A."/>
            <person name="Damasio A.R."/>
            <person name="Diallinas G."/>
            <person name="Emri T."/>
            <person name="Fekete E."/>
            <person name="Flipphi M."/>
            <person name="Freyberg S."/>
            <person name="Gallo A."/>
            <person name="Gournas C."/>
            <person name="Habgood R."/>
            <person name="Hainaut M."/>
            <person name="Harispe M.L."/>
            <person name="Henrissat B."/>
            <person name="Hilden K.S."/>
            <person name="Hope R."/>
            <person name="Hossain A."/>
            <person name="Karabika E."/>
            <person name="Karaffa L."/>
            <person name="Karanyi Z."/>
            <person name="Krasevec N."/>
            <person name="Kuo A."/>
            <person name="Kusch H."/>
            <person name="LaButti K."/>
            <person name="Lagendijk E.L."/>
            <person name="Lapidus A."/>
            <person name="Levasseur A."/>
            <person name="Lindquist E."/>
            <person name="Lipzen A."/>
            <person name="Logrieco A.F."/>
            <person name="MacCabe A."/>
            <person name="Maekelae M.R."/>
            <person name="Malavazi I."/>
            <person name="Melin P."/>
            <person name="Meyer V."/>
            <person name="Mielnichuk N."/>
            <person name="Miskei M."/>
            <person name="Molnar A.P."/>
            <person name="Mule G."/>
            <person name="Ngan C.Y."/>
            <person name="Orejas M."/>
            <person name="Orosz E."/>
            <person name="Ouedraogo J.P."/>
            <person name="Overkamp K.M."/>
            <person name="Park H.-S."/>
            <person name="Perrone G."/>
            <person name="Piumi F."/>
            <person name="Punt P.J."/>
            <person name="Ram A.F."/>
            <person name="Ramon A."/>
            <person name="Rauscher S."/>
            <person name="Record E."/>
            <person name="Riano-Pachon D.M."/>
            <person name="Robert V."/>
            <person name="Roehrig J."/>
            <person name="Ruller R."/>
            <person name="Salamov A."/>
            <person name="Salih N.S."/>
            <person name="Samson R.A."/>
            <person name="Sandor E."/>
            <person name="Sanguinetti M."/>
            <person name="Schuetze T."/>
            <person name="Sepcic K."/>
            <person name="Shelest E."/>
            <person name="Sherlock G."/>
            <person name="Sophianopoulou V."/>
            <person name="Squina F.M."/>
            <person name="Sun H."/>
            <person name="Susca A."/>
            <person name="Todd R.B."/>
            <person name="Tsang A."/>
            <person name="Unkles S.E."/>
            <person name="van de Wiele N."/>
            <person name="van Rossen-Uffink D."/>
            <person name="Oliveira J.V."/>
            <person name="Vesth T.C."/>
            <person name="Visser J."/>
            <person name="Yu J.-H."/>
            <person name="Zhou M."/>
            <person name="Andersen M.R."/>
            <person name="Archer D.B."/>
            <person name="Baker S.E."/>
            <person name="Benoit I."/>
            <person name="Brakhage A.A."/>
            <person name="Braus G.H."/>
            <person name="Fischer R."/>
            <person name="Frisvad J.C."/>
            <person name="Goldman G.H."/>
            <person name="Houbraken J."/>
            <person name="Oakley B."/>
            <person name="Pocsi I."/>
            <person name="Scazzocchio C."/>
            <person name="Seiboth B."/>
            <person name="vanKuyk P.A."/>
            <person name="Wortman J."/>
            <person name="Dyer P.S."/>
            <person name="Grigoriev I.V."/>
        </authorList>
    </citation>
    <scope>NUCLEOTIDE SEQUENCE [LARGE SCALE GENOMIC DNA]</scope>
    <source>
        <strain evidence="2">CBS 516.65</strain>
    </source>
</reference>
<dbReference type="VEuPathDB" id="FungiDB:ASPGLDRAFT_27653"/>
<dbReference type="STRING" id="1160497.A0A1L9VEG3"/>
<dbReference type="Proteomes" id="UP000184300">
    <property type="component" value="Unassembled WGS sequence"/>
</dbReference>
<organism evidence="1 2">
    <name type="scientific">Aspergillus glaucus CBS 516.65</name>
    <dbReference type="NCBI Taxonomy" id="1160497"/>
    <lineage>
        <taxon>Eukaryota</taxon>
        <taxon>Fungi</taxon>
        <taxon>Dikarya</taxon>
        <taxon>Ascomycota</taxon>
        <taxon>Pezizomycotina</taxon>
        <taxon>Eurotiomycetes</taxon>
        <taxon>Eurotiomycetidae</taxon>
        <taxon>Eurotiales</taxon>
        <taxon>Aspergillaceae</taxon>
        <taxon>Aspergillus</taxon>
        <taxon>Aspergillus subgen. Aspergillus</taxon>
    </lineage>
</organism>
<evidence type="ECO:0000313" key="1">
    <source>
        <dbReference type="EMBL" id="OJJ82283.1"/>
    </source>
</evidence>
<dbReference type="EMBL" id="KV878903">
    <property type="protein sequence ID" value="OJJ82283.1"/>
    <property type="molecule type" value="Genomic_DNA"/>
</dbReference>
<proteinExistence type="predicted"/>
<dbReference type="OrthoDB" id="3235083at2759"/>